<dbReference type="Pfam" id="PF03734">
    <property type="entry name" value="YkuD"/>
    <property type="match status" value="1"/>
</dbReference>
<proteinExistence type="inferred from homology"/>
<feature type="active site" description="Proton donor/acceptor" evidence="7">
    <location>
        <position position="130"/>
    </location>
</feature>
<comment type="similarity">
    <text evidence="2">Belongs to the YkuD family.</text>
</comment>
<comment type="caution">
    <text evidence="10">The sequence shown here is derived from an EMBL/GenBank/DDBJ whole genome shotgun (WGS) entry which is preliminary data.</text>
</comment>
<dbReference type="PANTHER" id="PTHR36699:SF1">
    <property type="entry name" value="L,D-TRANSPEPTIDASE YAFK-RELATED"/>
    <property type="match status" value="1"/>
</dbReference>
<keyword evidence="5 7" id="KW-0573">Peptidoglycan synthesis</keyword>
<evidence type="ECO:0000256" key="5">
    <source>
        <dbReference type="ARBA" id="ARBA00022984"/>
    </source>
</evidence>
<keyword evidence="11" id="KW-1185">Reference proteome</keyword>
<keyword evidence="6 7" id="KW-0961">Cell wall biogenesis/degradation</keyword>
<comment type="pathway">
    <text evidence="1 7">Cell wall biogenesis; peptidoglycan biosynthesis.</text>
</comment>
<evidence type="ECO:0000259" key="9">
    <source>
        <dbReference type="PROSITE" id="PS52029"/>
    </source>
</evidence>
<keyword evidence="3" id="KW-0808">Transferase</keyword>
<evidence type="ECO:0000256" key="7">
    <source>
        <dbReference type="PROSITE-ProRule" id="PRU01373"/>
    </source>
</evidence>
<dbReference type="PROSITE" id="PS52029">
    <property type="entry name" value="LD_TPASE"/>
    <property type="match status" value="1"/>
</dbReference>
<keyword evidence="4 7" id="KW-0133">Cell shape</keyword>
<name>A0ABS5R802_9HYPH</name>
<accession>A0ABS5R802</accession>
<evidence type="ECO:0000256" key="8">
    <source>
        <dbReference type="SAM" id="MobiDB-lite"/>
    </source>
</evidence>
<sequence>MLGGCASYDSADDRGSVPLSPAIVADMSKKGMTPADPIMIRIYKQESELEVWKRTHTGQYALLKTYPMCRWSGKLGPKMREGDRQAPEGFYSVTPAQLNPRSQYYLAFNLGYPNQLESALGYTGSALMVHGACTSAGCYAMTDTGVTEIYAIAREALKGGQESFQVQALPFRMTPANLAAHRRDPNLAFWRNLQEGVEYFNVTRRPPVVTACAGRYRFTDGPTPADALLDPLGPCPAVPGSVEVAEAVKQRQAAEDAEAAALAAAIPPAPNYVDGGMHRSFRDILRSAGPEKLAAYTSRKIPVSQPEAALADPYSGRPLAAAPSTTTAQ</sequence>
<feature type="domain" description="L,D-TPase catalytic" evidence="9">
    <location>
        <begin position="38"/>
        <end position="169"/>
    </location>
</feature>
<dbReference type="SUPFAM" id="SSF141523">
    <property type="entry name" value="L,D-transpeptidase catalytic domain-like"/>
    <property type="match status" value="1"/>
</dbReference>
<organism evidence="10 11">
    <name type="scientific">Ancylobacter radicis</name>
    <dbReference type="NCBI Taxonomy" id="2836179"/>
    <lineage>
        <taxon>Bacteria</taxon>
        <taxon>Pseudomonadati</taxon>
        <taxon>Pseudomonadota</taxon>
        <taxon>Alphaproteobacteria</taxon>
        <taxon>Hyphomicrobiales</taxon>
        <taxon>Xanthobacteraceae</taxon>
        <taxon>Ancylobacter</taxon>
    </lineage>
</organism>
<evidence type="ECO:0000256" key="6">
    <source>
        <dbReference type="ARBA" id="ARBA00023316"/>
    </source>
</evidence>
<feature type="region of interest" description="Disordered" evidence="8">
    <location>
        <begin position="305"/>
        <end position="329"/>
    </location>
</feature>
<protein>
    <submittedName>
        <fullName evidence="10">Murein L,D-transpeptidase</fullName>
    </submittedName>
</protein>
<dbReference type="CDD" id="cd16913">
    <property type="entry name" value="YkuD_like"/>
    <property type="match status" value="1"/>
</dbReference>
<dbReference type="InterPro" id="IPR038063">
    <property type="entry name" value="Transpep_catalytic_dom"/>
</dbReference>
<dbReference type="Proteomes" id="UP001166585">
    <property type="component" value="Unassembled WGS sequence"/>
</dbReference>
<feature type="active site" description="Nucleophile" evidence="7">
    <location>
        <position position="138"/>
    </location>
</feature>
<reference evidence="10" key="1">
    <citation type="submission" date="2021-05" db="EMBL/GenBank/DDBJ databases">
        <authorList>
            <person name="Sun Q."/>
            <person name="Inoue M."/>
        </authorList>
    </citation>
    <scope>NUCLEOTIDE SEQUENCE</scope>
    <source>
        <strain evidence="10">VKM B-3255</strain>
    </source>
</reference>
<evidence type="ECO:0000256" key="3">
    <source>
        <dbReference type="ARBA" id="ARBA00022679"/>
    </source>
</evidence>
<evidence type="ECO:0000313" key="11">
    <source>
        <dbReference type="Proteomes" id="UP001166585"/>
    </source>
</evidence>
<evidence type="ECO:0000313" key="10">
    <source>
        <dbReference type="EMBL" id="MBS9477795.1"/>
    </source>
</evidence>
<evidence type="ECO:0000256" key="1">
    <source>
        <dbReference type="ARBA" id="ARBA00004752"/>
    </source>
</evidence>
<dbReference type="InterPro" id="IPR005490">
    <property type="entry name" value="LD_TPept_cat_dom"/>
</dbReference>
<evidence type="ECO:0000256" key="2">
    <source>
        <dbReference type="ARBA" id="ARBA00005992"/>
    </source>
</evidence>
<gene>
    <name evidence="10" type="ORF">KIP89_11830</name>
</gene>
<evidence type="ECO:0000256" key="4">
    <source>
        <dbReference type="ARBA" id="ARBA00022960"/>
    </source>
</evidence>
<dbReference type="PANTHER" id="PTHR36699">
    <property type="entry name" value="LD-TRANSPEPTIDASE"/>
    <property type="match status" value="1"/>
</dbReference>
<dbReference type="EMBL" id="JAHCQH010000016">
    <property type="protein sequence ID" value="MBS9477795.1"/>
    <property type="molecule type" value="Genomic_DNA"/>
</dbReference>